<dbReference type="Gene3D" id="3.40.390.10">
    <property type="entry name" value="Collagenase (Catalytic Domain)"/>
    <property type="match status" value="1"/>
</dbReference>
<dbReference type="OrthoDB" id="6475849at2759"/>
<dbReference type="GO" id="GO:0005886">
    <property type="term" value="C:plasma membrane"/>
    <property type="evidence" value="ECO:0007669"/>
    <property type="project" value="TreeGrafter"/>
</dbReference>
<name>A0A7T8KIM8_CALRO</name>
<dbReference type="EMBL" id="CP045890">
    <property type="protein sequence ID" value="QQP56560.1"/>
    <property type="molecule type" value="Genomic_DNA"/>
</dbReference>
<evidence type="ECO:0000259" key="2">
    <source>
        <dbReference type="Pfam" id="PF01431"/>
    </source>
</evidence>
<feature type="domain" description="Peptidase M13 C-terminal" evidence="2">
    <location>
        <begin position="1"/>
        <end position="151"/>
    </location>
</feature>
<organism evidence="3 4">
    <name type="scientific">Caligus rogercresseyi</name>
    <name type="common">Sea louse</name>
    <dbReference type="NCBI Taxonomy" id="217165"/>
    <lineage>
        <taxon>Eukaryota</taxon>
        <taxon>Metazoa</taxon>
        <taxon>Ecdysozoa</taxon>
        <taxon>Arthropoda</taxon>
        <taxon>Crustacea</taxon>
        <taxon>Multicrustacea</taxon>
        <taxon>Hexanauplia</taxon>
        <taxon>Copepoda</taxon>
        <taxon>Siphonostomatoida</taxon>
        <taxon>Caligidae</taxon>
        <taxon>Caligus</taxon>
    </lineage>
</organism>
<dbReference type="InterPro" id="IPR024079">
    <property type="entry name" value="MetalloPept_cat_dom_sf"/>
</dbReference>
<evidence type="ECO:0000256" key="1">
    <source>
        <dbReference type="ARBA" id="ARBA00007357"/>
    </source>
</evidence>
<dbReference type="SUPFAM" id="SSF55486">
    <property type="entry name" value="Metalloproteases ('zincins'), catalytic domain"/>
    <property type="match status" value="1"/>
</dbReference>
<dbReference type="GO" id="GO:0016485">
    <property type="term" value="P:protein processing"/>
    <property type="evidence" value="ECO:0007669"/>
    <property type="project" value="TreeGrafter"/>
</dbReference>
<comment type="similarity">
    <text evidence="1">Belongs to the peptidase M13 family.</text>
</comment>
<reference evidence="4" key="1">
    <citation type="submission" date="2021-01" db="EMBL/GenBank/DDBJ databases">
        <title>Caligus Genome Assembly.</title>
        <authorList>
            <person name="Gallardo-Escarate C."/>
        </authorList>
    </citation>
    <scope>NUCLEOTIDE SEQUENCE [LARGE SCALE GENOMIC DNA]</scope>
</reference>
<dbReference type="Pfam" id="PF01431">
    <property type="entry name" value="Peptidase_M13"/>
    <property type="match status" value="1"/>
</dbReference>
<feature type="non-terminal residue" evidence="3">
    <location>
        <position position="1"/>
    </location>
</feature>
<sequence>YLNYGSIGVVIGHEITHGFDDQGKQYAGDGTLQTGGAMLTTLSLARRRNASSIKIGMNVNGDLTQGENIADNGGLRESLRPSETAQRLPGKLSKFTPEQLFFVAYSQTWCEIDSPATLASQILSDPHSPGRFRSIGAVSNSDDFAKAFNCPGMIDVSFGNNNSVAQKLHHP</sequence>
<dbReference type="InterPro" id="IPR018497">
    <property type="entry name" value="Peptidase_M13_C"/>
</dbReference>
<evidence type="ECO:0000313" key="4">
    <source>
        <dbReference type="Proteomes" id="UP000595437"/>
    </source>
</evidence>
<dbReference type="PANTHER" id="PTHR11733:SF167">
    <property type="entry name" value="FI17812P1-RELATED"/>
    <property type="match status" value="1"/>
</dbReference>
<protein>
    <submittedName>
        <fullName evidence="3">Neutral endopeptidase</fullName>
    </submittedName>
</protein>
<proteinExistence type="inferred from homology"/>
<dbReference type="Proteomes" id="UP000595437">
    <property type="component" value="Chromosome 1"/>
</dbReference>
<keyword evidence="4" id="KW-1185">Reference proteome</keyword>
<evidence type="ECO:0000313" key="3">
    <source>
        <dbReference type="EMBL" id="QQP56560.1"/>
    </source>
</evidence>
<accession>A0A7T8KIM8</accession>
<dbReference type="InterPro" id="IPR000718">
    <property type="entry name" value="Peptidase_M13"/>
</dbReference>
<dbReference type="PANTHER" id="PTHR11733">
    <property type="entry name" value="ZINC METALLOPROTEASE FAMILY M13 NEPRILYSIN-RELATED"/>
    <property type="match status" value="1"/>
</dbReference>
<dbReference type="AlphaFoldDB" id="A0A7T8KIM8"/>
<dbReference type="PRINTS" id="PR00786">
    <property type="entry name" value="NEPRILYSIN"/>
</dbReference>
<dbReference type="PROSITE" id="PS51885">
    <property type="entry name" value="NEPRILYSIN"/>
    <property type="match status" value="1"/>
</dbReference>
<dbReference type="GO" id="GO:0004222">
    <property type="term" value="F:metalloendopeptidase activity"/>
    <property type="evidence" value="ECO:0007669"/>
    <property type="project" value="InterPro"/>
</dbReference>
<gene>
    <name evidence="3" type="ORF">FKW44_001258</name>
</gene>